<comment type="caution">
    <text evidence="6">The sequence shown here is derived from an EMBL/GenBank/DDBJ whole genome shotgun (WGS) entry which is preliminary data.</text>
</comment>
<dbReference type="OrthoDB" id="416585at2759"/>
<feature type="non-terminal residue" evidence="6">
    <location>
        <position position="198"/>
    </location>
</feature>
<name>A0A9P1BH05_9DINO</name>
<feature type="domain" description="Ion transport" evidence="5">
    <location>
        <begin position="92"/>
        <end position="180"/>
    </location>
</feature>
<dbReference type="EMBL" id="CAMXCT030000060">
    <property type="protein sequence ID" value="CAL4760543.1"/>
    <property type="molecule type" value="Genomic_DNA"/>
</dbReference>
<evidence type="ECO:0000259" key="5">
    <source>
        <dbReference type="Pfam" id="PF00520"/>
    </source>
</evidence>
<keyword evidence="2" id="KW-0812">Transmembrane</keyword>
<dbReference type="AlphaFoldDB" id="A0A9P1BH05"/>
<keyword evidence="8" id="KW-1185">Reference proteome</keyword>
<evidence type="ECO:0000256" key="4">
    <source>
        <dbReference type="ARBA" id="ARBA00023136"/>
    </source>
</evidence>
<dbReference type="EMBL" id="CAMXCT020000060">
    <property type="protein sequence ID" value="CAL1126606.1"/>
    <property type="molecule type" value="Genomic_DNA"/>
</dbReference>
<dbReference type="Gene3D" id="1.20.120.350">
    <property type="entry name" value="Voltage-gated potassium channels. Chain C"/>
    <property type="match status" value="1"/>
</dbReference>
<dbReference type="EMBL" id="CAMXCT010000060">
    <property type="protein sequence ID" value="CAI3973231.1"/>
    <property type="molecule type" value="Genomic_DNA"/>
</dbReference>
<dbReference type="GO" id="GO:0001518">
    <property type="term" value="C:voltage-gated sodium channel complex"/>
    <property type="evidence" value="ECO:0007669"/>
    <property type="project" value="TreeGrafter"/>
</dbReference>
<sequence length="198" mass="21662">MLSPSVRGTATPPQPTAGLCILPRACGKAETTCGGKEVWQVLGRSLPPKMNAARDHGQRQMVAAVERRKEPEVQVRRSRSSTIRWFQAMVTHPAFDVFFAALVGLNTIFMGIDAELQLADHIEQGESVALSVTRRIFTVAFTVELVLRIVAHGRDFFCKVNFWNWLDTVIVVAGLAEATFDVIHAAAGEANVPSMVSC</sequence>
<dbReference type="InterPro" id="IPR005821">
    <property type="entry name" value="Ion_trans_dom"/>
</dbReference>
<organism evidence="6">
    <name type="scientific">Cladocopium goreaui</name>
    <dbReference type="NCBI Taxonomy" id="2562237"/>
    <lineage>
        <taxon>Eukaryota</taxon>
        <taxon>Sar</taxon>
        <taxon>Alveolata</taxon>
        <taxon>Dinophyceae</taxon>
        <taxon>Suessiales</taxon>
        <taxon>Symbiodiniaceae</taxon>
        <taxon>Cladocopium</taxon>
    </lineage>
</organism>
<dbReference type="Pfam" id="PF00520">
    <property type="entry name" value="Ion_trans"/>
    <property type="match status" value="1"/>
</dbReference>
<accession>A0A9P1BH05</accession>
<evidence type="ECO:0000313" key="7">
    <source>
        <dbReference type="EMBL" id="CAL4760543.1"/>
    </source>
</evidence>
<dbReference type="InterPro" id="IPR027359">
    <property type="entry name" value="Volt_channel_dom_sf"/>
</dbReference>
<reference evidence="6" key="1">
    <citation type="submission" date="2022-10" db="EMBL/GenBank/DDBJ databases">
        <authorList>
            <person name="Chen Y."/>
            <person name="Dougan E. K."/>
            <person name="Chan C."/>
            <person name="Rhodes N."/>
            <person name="Thang M."/>
        </authorList>
    </citation>
    <scope>NUCLEOTIDE SEQUENCE</scope>
</reference>
<dbReference type="GO" id="GO:0005248">
    <property type="term" value="F:voltage-gated sodium channel activity"/>
    <property type="evidence" value="ECO:0007669"/>
    <property type="project" value="TreeGrafter"/>
</dbReference>
<evidence type="ECO:0000256" key="1">
    <source>
        <dbReference type="ARBA" id="ARBA00004141"/>
    </source>
</evidence>
<evidence type="ECO:0000256" key="2">
    <source>
        <dbReference type="ARBA" id="ARBA00022692"/>
    </source>
</evidence>
<dbReference type="PANTHER" id="PTHR10037">
    <property type="entry name" value="VOLTAGE-GATED CATION CHANNEL CALCIUM AND SODIUM"/>
    <property type="match status" value="1"/>
</dbReference>
<keyword evidence="4" id="KW-0472">Membrane</keyword>
<protein>
    <submittedName>
        <fullName evidence="7">Voltage-dependent R-type calcium channel subunit alpha-1E</fullName>
    </submittedName>
</protein>
<reference evidence="7 8" key="2">
    <citation type="submission" date="2024-05" db="EMBL/GenBank/DDBJ databases">
        <authorList>
            <person name="Chen Y."/>
            <person name="Shah S."/>
            <person name="Dougan E. K."/>
            <person name="Thang M."/>
            <person name="Chan C."/>
        </authorList>
    </citation>
    <scope>NUCLEOTIDE SEQUENCE [LARGE SCALE GENOMIC DNA]</scope>
</reference>
<dbReference type="InterPro" id="IPR043203">
    <property type="entry name" value="VGCC_Ca_Na"/>
</dbReference>
<gene>
    <name evidence="6" type="ORF">C1SCF055_LOCUS1752</name>
</gene>
<evidence type="ECO:0000256" key="3">
    <source>
        <dbReference type="ARBA" id="ARBA00022989"/>
    </source>
</evidence>
<dbReference type="SUPFAM" id="SSF81324">
    <property type="entry name" value="Voltage-gated potassium channels"/>
    <property type="match status" value="1"/>
</dbReference>
<proteinExistence type="predicted"/>
<dbReference type="Proteomes" id="UP001152797">
    <property type="component" value="Unassembled WGS sequence"/>
</dbReference>
<evidence type="ECO:0000313" key="6">
    <source>
        <dbReference type="EMBL" id="CAI3973231.1"/>
    </source>
</evidence>
<keyword evidence="3" id="KW-1133">Transmembrane helix</keyword>
<comment type="subcellular location">
    <subcellularLocation>
        <location evidence="1">Membrane</location>
        <topology evidence="1">Multi-pass membrane protein</topology>
    </subcellularLocation>
</comment>
<evidence type="ECO:0000313" key="8">
    <source>
        <dbReference type="Proteomes" id="UP001152797"/>
    </source>
</evidence>
<dbReference type="PANTHER" id="PTHR10037:SF62">
    <property type="entry name" value="SODIUM CHANNEL PROTEIN 60E"/>
    <property type="match status" value="1"/>
</dbReference>